<dbReference type="PANTHER" id="PTHR19288">
    <property type="entry name" value="4-NITROPHENYLPHOSPHATASE-RELATED"/>
    <property type="match status" value="1"/>
</dbReference>
<protein>
    <submittedName>
        <fullName evidence="1">HAD superfamily hydrolase (TIGR01450 family)</fullName>
    </submittedName>
</protein>
<dbReference type="NCBIfam" id="TIGR01460">
    <property type="entry name" value="HAD-SF-IIA"/>
    <property type="match status" value="1"/>
</dbReference>
<gene>
    <name evidence="1" type="ORF">GGQ54_002971</name>
</gene>
<dbReference type="Pfam" id="PF13344">
    <property type="entry name" value="Hydrolase_6"/>
    <property type="match status" value="1"/>
</dbReference>
<dbReference type="AlphaFoldDB" id="A0A7Z0IMA2"/>
<dbReference type="InterPro" id="IPR006357">
    <property type="entry name" value="HAD-SF_hydro_IIA"/>
</dbReference>
<dbReference type="InterPro" id="IPR006439">
    <property type="entry name" value="HAD-SF_hydro_IA"/>
</dbReference>
<dbReference type="Pfam" id="PF13242">
    <property type="entry name" value="Hydrolase_like"/>
    <property type="match status" value="1"/>
</dbReference>
<organism evidence="1 2">
    <name type="scientific">Naumannella cuiyingiana</name>
    <dbReference type="NCBI Taxonomy" id="1347891"/>
    <lineage>
        <taxon>Bacteria</taxon>
        <taxon>Bacillati</taxon>
        <taxon>Actinomycetota</taxon>
        <taxon>Actinomycetes</taxon>
        <taxon>Propionibacteriales</taxon>
        <taxon>Propionibacteriaceae</taxon>
        <taxon>Naumannella</taxon>
    </lineage>
</organism>
<proteinExistence type="predicted"/>
<dbReference type="SUPFAM" id="SSF56784">
    <property type="entry name" value="HAD-like"/>
    <property type="match status" value="1"/>
</dbReference>
<dbReference type="RefSeq" id="WP_179446080.1">
    <property type="nucleotide sequence ID" value="NZ_JACBZS010000001.1"/>
</dbReference>
<accession>A0A7Z0IMA2</accession>
<comment type="caution">
    <text evidence="1">The sequence shown here is derived from an EMBL/GenBank/DDBJ whole genome shotgun (WGS) entry which is preliminary data.</text>
</comment>
<evidence type="ECO:0000313" key="2">
    <source>
        <dbReference type="Proteomes" id="UP000527616"/>
    </source>
</evidence>
<dbReference type="GO" id="GO:0016791">
    <property type="term" value="F:phosphatase activity"/>
    <property type="evidence" value="ECO:0007669"/>
    <property type="project" value="TreeGrafter"/>
</dbReference>
<dbReference type="NCBIfam" id="TIGR01549">
    <property type="entry name" value="HAD-SF-IA-v1"/>
    <property type="match status" value="1"/>
</dbReference>
<reference evidence="1 2" key="1">
    <citation type="submission" date="2020-07" db="EMBL/GenBank/DDBJ databases">
        <title>Sequencing the genomes of 1000 actinobacteria strains.</title>
        <authorList>
            <person name="Klenk H.-P."/>
        </authorList>
    </citation>
    <scope>NUCLEOTIDE SEQUENCE [LARGE SCALE GENOMIC DNA]</scope>
    <source>
        <strain evidence="1 2">DSM 103164</strain>
    </source>
</reference>
<sequence length="342" mass="34314">MTPDVPAGSVIAGHDAVLCDLDGVVYRGPERVPGADRALAELRRRGLGIAFVTNNAARPPEEVAAHLTELGVHATAGEVVTAAQAAAHLLARRVPPGAKVLVVGADHLVDEVGRAGLRVVGSAADDPDAVVQGYGPRVVWEQLTEAAYAVQSGALWVASNADPTRPTERGLAPGAGAGLAAVAVTAPGRAPLVAGKPEPALVLEAAERVGASSAVFVGDRLDTDIAGARAAGLPGILVLTGAHGKADLVAAVPAQRPAQVIAELGGLVGPARTADGDTDQVAVNAAVASVDQGVCILDGPATTVDEQLDLLWALANLCWNRDSAGVPAARTDAALAALDRLP</sequence>
<dbReference type="GO" id="GO:0005737">
    <property type="term" value="C:cytoplasm"/>
    <property type="evidence" value="ECO:0007669"/>
    <property type="project" value="TreeGrafter"/>
</dbReference>
<keyword evidence="2" id="KW-1185">Reference proteome</keyword>
<dbReference type="Proteomes" id="UP000527616">
    <property type="component" value="Unassembled WGS sequence"/>
</dbReference>
<evidence type="ECO:0000313" key="1">
    <source>
        <dbReference type="EMBL" id="NYI72411.1"/>
    </source>
</evidence>
<dbReference type="InterPro" id="IPR036412">
    <property type="entry name" value="HAD-like_sf"/>
</dbReference>
<dbReference type="Gene3D" id="3.40.50.1000">
    <property type="entry name" value="HAD superfamily/HAD-like"/>
    <property type="match status" value="2"/>
</dbReference>
<dbReference type="EMBL" id="JACBZS010000001">
    <property type="protein sequence ID" value="NYI72411.1"/>
    <property type="molecule type" value="Genomic_DNA"/>
</dbReference>
<name>A0A7Z0IMA2_9ACTN</name>
<keyword evidence="1" id="KW-0378">Hydrolase</keyword>
<dbReference type="InterPro" id="IPR023214">
    <property type="entry name" value="HAD_sf"/>
</dbReference>
<dbReference type="PANTHER" id="PTHR19288:SF95">
    <property type="entry name" value="D-GLYCEROL 3-PHOSPHATE PHOSPHATASE"/>
    <property type="match status" value="1"/>
</dbReference>